<keyword evidence="6" id="KW-0411">Iron-sulfur</keyword>
<evidence type="ECO:0000256" key="1">
    <source>
        <dbReference type="ARBA" id="ARBA00001966"/>
    </source>
</evidence>
<sequence length="341" mass="37059">MQAKAGKLLIGEGAPVSVQTMYDSALSGCNPSDVVARITSLSLMGCDAIRFSYINEDDSIPFAYIAEHSPIPVIADIHFDYKMAISALEHGADKVRINPGNIGAKWKTEEVVRCAASHGAAIRIGLNSGSLPKHDQPVPVHRLMVDTALEYLSWFESWGFENTVVSLKSTSIDETMEAARLFSSLSSYPQHIGITEAGDPVISAVRSTWALGRLLEEGIGSTLRISMTGDMEDEVAAGVELLRTLGLRKKGVRIISCPRCGRHSFDTIGFENRIRNRLLSIDKDITVAIMGCLVNGPGEAKEADFAITGMKEKVYLYKHGVLVSEIDSSDAERALFEAINE</sequence>
<evidence type="ECO:0000313" key="11">
    <source>
        <dbReference type="Proteomes" id="UP000810292"/>
    </source>
</evidence>
<dbReference type="GO" id="GO:0046429">
    <property type="term" value="F:4-hydroxy-3-methylbut-2-en-1-yl diphosphate synthase activity (ferredoxin)"/>
    <property type="evidence" value="ECO:0007669"/>
    <property type="project" value="UniProtKB-EC"/>
</dbReference>
<accession>A0A9D9IC87</accession>
<dbReference type="NCBIfam" id="TIGR00612">
    <property type="entry name" value="ispG_gcpE"/>
    <property type="match status" value="1"/>
</dbReference>
<dbReference type="Pfam" id="PF04551">
    <property type="entry name" value="GcpE"/>
    <property type="match status" value="1"/>
</dbReference>
<comment type="caution">
    <text evidence="10">The sequence shown here is derived from an EMBL/GenBank/DDBJ whole genome shotgun (WGS) entry which is preliminary data.</text>
</comment>
<dbReference type="Gene3D" id="3.20.20.20">
    <property type="entry name" value="Dihydropteroate synthase-like"/>
    <property type="match status" value="1"/>
</dbReference>
<dbReference type="GO" id="GO:0019288">
    <property type="term" value="P:isopentenyl diphosphate biosynthetic process, methylerythritol 4-phosphate pathway"/>
    <property type="evidence" value="ECO:0007669"/>
    <property type="project" value="TreeGrafter"/>
</dbReference>
<dbReference type="InterPro" id="IPR036849">
    <property type="entry name" value="Enolase-like_C_sf"/>
</dbReference>
<keyword evidence="2" id="KW-0004">4Fe-4S</keyword>
<proteinExistence type="predicted"/>
<evidence type="ECO:0000259" key="9">
    <source>
        <dbReference type="Pfam" id="PF26540"/>
    </source>
</evidence>
<evidence type="ECO:0000256" key="4">
    <source>
        <dbReference type="ARBA" id="ARBA00023002"/>
    </source>
</evidence>
<dbReference type="InterPro" id="IPR045854">
    <property type="entry name" value="NO2/SO3_Rdtase_4Fe4S_sf"/>
</dbReference>
<dbReference type="InterPro" id="IPR011005">
    <property type="entry name" value="Dihydropteroate_synth-like_sf"/>
</dbReference>
<dbReference type="EMBL" id="JADIMF010000118">
    <property type="protein sequence ID" value="MBO8469566.1"/>
    <property type="molecule type" value="Genomic_DNA"/>
</dbReference>
<name>A0A9D9IC87_9SPIO</name>
<dbReference type="EC" id="1.17.7.1" evidence="10"/>
<evidence type="ECO:0000259" key="8">
    <source>
        <dbReference type="Pfam" id="PF04551"/>
    </source>
</evidence>
<dbReference type="InterPro" id="IPR058578">
    <property type="entry name" value="IspG_TIM"/>
</dbReference>
<dbReference type="GO" id="GO:0016114">
    <property type="term" value="P:terpenoid biosynthetic process"/>
    <property type="evidence" value="ECO:0007669"/>
    <property type="project" value="InterPro"/>
</dbReference>
<evidence type="ECO:0000256" key="3">
    <source>
        <dbReference type="ARBA" id="ARBA00022723"/>
    </source>
</evidence>
<dbReference type="GO" id="GO:0051539">
    <property type="term" value="F:4 iron, 4 sulfur cluster binding"/>
    <property type="evidence" value="ECO:0007669"/>
    <property type="project" value="UniProtKB-KW"/>
</dbReference>
<keyword evidence="4 10" id="KW-0560">Oxidoreductase</keyword>
<dbReference type="SUPFAM" id="SSF51604">
    <property type="entry name" value="Enolase C-terminal domain-like"/>
    <property type="match status" value="1"/>
</dbReference>
<feature type="domain" description="IspG C-terminal" evidence="9">
    <location>
        <begin position="254"/>
        <end position="340"/>
    </location>
</feature>
<keyword evidence="5" id="KW-0408">Iron</keyword>
<dbReference type="PANTHER" id="PTHR30454:SF0">
    <property type="entry name" value="4-HYDROXY-3-METHYLBUT-2-EN-1-YL DIPHOSPHATE SYNTHASE (FERREDOXIN), CHLOROPLASTIC"/>
    <property type="match status" value="1"/>
</dbReference>
<feature type="domain" description="IspG TIM-barrel" evidence="8">
    <location>
        <begin position="3"/>
        <end position="238"/>
    </location>
</feature>
<reference evidence="10" key="2">
    <citation type="journal article" date="2021" name="PeerJ">
        <title>Extensive microbial diversity within the chicken gut microbiome revealed by metagenomics and culture.</title>
        <authorList>
            <person name="Gilroy R."/>
            <person name="Ravi A."/>
            <person name="Getino M."/>
            <person name="Pursley I."/>
            <person name="Horton D.L."/>
            <person name="Alikhan N.F."/>
            <person name="Baker D."/>
            <person name="Gharbi K."/>
            <person name="Hall N."/>
            <person name="Watson M."/>
            <person name="Adriaenssens E.M."/>
            <person name="Foster-Nyarko E."/>
            <person name="Jarju S."/>
            <person name="Secka A."/>
            <person name="Antonio M."/>
            <person name="Oren A."/>
            <person name="Chaudhuri R.R."/>
            <person name="La Ragione R."/>
            <person name="Hildebrand F."/>
            <person name="Pallen M.J."/>
        </authorList>
    </citation>
    <scope>NUCLEOTIDE SEQUENCE</scope>
    <source>
        <strain evidence="10">14700</strain>
    </source>
</reference>
<evidence type="ECO:0000256" key="6">
    <source>
        <dbReference type="ARBA" id="ARBA00023014"/>
    </source>
</evidence>
<dbReference type="Pfam" id="PF26540">
    <property type="entry name" value="GcpE_C"/>
    <property type="match status" value="1"/>
</dbReference>
<gene>
    <name evidence="10" type="primary">ispG</name>
    <name evidence="10" type="ORF">IAA72_07265</name>
</gene>
<evidence type="ECO:0000313" key="10">
    <source>
        <dbReference type="EMBL" id="MBO8469566.1"/>
    </source>
</evidence>
<dbReference type="Proteomes" id="UP000810292">
    <property type="component" value="Unassembled WGS sequence"/>
</dbReference>
<protein>
    <submittedName>
        <fullName evidence="10">(E)-4-hydroxy-3-methylbut-2-enyl-diphosphate synthase</fullName>
        <ecNumber evidence="10">1.17.7.1</ecNumber>
    </submittedName>
</protein>
<organism evidence="10 11">
    <name type="scientific">Candidatus Ornithospirochaeta stercoravium</name>
    <dbReference type="NCBI Taxonomy" id="2840897"/>
    <lineage>
        <taxon>Bacteria</taxon>
        <taxon>Pseudomonadati</taxon>
        <taxon>Spirochaetota</taxon>
        <taxon>Spirochaetia</taxon>
        <taxon>Spirochaetales</taxon>
        <taxon>Spirochaetaceae</taxon>
        <taxon>Spirochaetaceae incertae sedis</taxon>
        <taxon>Candidatus Ornithospirochaeta</taxon>
    </lineage>
</organism>
<dbReference type="AlphaFoldDB" id="A0A9D9IC87"/>
<evidence type="ECO:0000256" key="5">
    <source>
        <dbReference type="ARBA" id="ARBA00023004"/>
    </source>
</evidence>
<dbReference type="SUPFAM" id="SSF56014">
    <property type="entry name" value="Nitrite and sulphite reductase 4Fe-4S domain-like"/>
    <property type="match status" value="1"/>
</dbReference>
<dbReference type="Gene3D" id="3.30.413.10">
    <property type="entry name" value="Sulfite Reductase Hemoprotein, domain 1"/>
    <property type="match status" value="1"/>
</dbReference>
<keyword evidence="7" id="KW-0414">Isoprene biosynthesis</keyword>
<dbReference type="InterPro" id="IPR004588">
    <property type="entry name" value="IspG_bac-typ"/>
</dbReference>
<evidence type="ECO:0000256" key="2">
    <source>
        <dbReference type="ARBA" id="ARBA00022485"/>
    </source>
</evidence>
<comment type="cofactor">
    <cofactor evidence="1">
        <name>[4Fe-4S] cluster</name>
        <dbReference type="ChEBI" id="CHEBI:49883"/>
    </cofactor>
</comment>
<dbReference type="PANTHER" id="PTHR30454">
    <property type="entry name" value="4-HYDROXY-3-METHYLBUT-2-EN-1-YL DIPHOSPHATE SYNTHASE"/>
    <property type="match status" value="1"/>
</dbReference>
<keyword evidence="3" id="KW-0479">Metal-binding</keyword>
<reference evidence="10" key="1">
    <citation type="submission" date="2020-10" db="EMBL/GenBank/DDBJ databases">
        <authorList>
            <person name="Gilroy R."/>
        </authorList>
    </citation>
    <scope>NUCLEOTIDE SEQUENCE</scope>
    <source>
        <strain evidence="10">14700</strain>
    </source>
</reference>
<dbReference type="InterPro" id="IPR058579">
    <property type="entry name" value="IspG_C"/>
</dbReference>
<dbReference type="GO" id="GO:0046872">
    <property type="term" value="F:metal ion binding"/>
    <property type="evidence" value="ECO:0007669"/>
    <property type="project" value="UniProtKB-KW"/>
</dbReference>
<evidence type="ECO:0000256" key="7">
    <source>
        <dbReference type="ARBA" id="ARBA00023229"/>
    </source>
</evidence>